<evidence type="ECO:0000259" key="2">
    <source>
        <dbReference type="PROSITE" id="PS50164"/>
    </source>
</evidence>
<dbReference type="Gene3D" id="3.40.1440.10">
    <property type="entry name" value="GIY-YIG endonuclease"/>
    <property type="match status" value="1"/>
</dbReference>
<evidence type="ECO:0000256" key="1">
    <source>
        <dbReference type="ARBA" id="ARBA00007435"/>
    </source>
</evidence>
<evidence type="ECO:0000313" key="3">
    <source>
        <dbReference type="EMBL" id="MCI0183255.1"/>
    </source>
</evidence>
<accession>A0A9X1V8M6</accession>
<protein>
    <recommendedName>
        <fullName evidence="2">GIY-YIG domain-containing protein</fullName>
    </recommendedName>
</protein>
<dbReference type="AlphaFoldDB" id="A0A9X1V8M6"/>
<comment type="caution">
    <text evidence="3">The sequence shown here is derived from an EMBL/GenBank/DDBJ whole genome shotgun (WGS) entry which is preliminary data.</text>
</comment>
<dbReference type="Proteomes" id="UP001139263">
    <property type="component" value="Unassembled WGS sequence"/>
</dbReference>
<dbReference type="InterPro" id="IPR000305">
    <property type="entry name" value="GIY-YIG_endonuc"/>
</dbReference>
<dbReference type="PANTHER" id="PTHR34477:SF1">
    <property type="entry name" value="UPF0213 PROTEIN YHBQ"/>
    <property type="match status" value="1"/>
</dbReference>
<dbReference type="PROSITE" id="PS50164">
    <property type="entry name" value="GIY_YIG"/>
    <property type="match status" value="1"/>
</dbReference>
<dbReference type="CDD" id="cd10456">
    <property type="entry name" value="GIY-YIG_UPF0213"/>
    <property type="match status" value="1"/>
</dbReference>
<gene>
    <name evidence="3" type="ORF">MM817_01526</name>
</gene>
<organism evidence="3 4">
    <name type="scientific">Sulfoacidibacillus ferrooxidans</name>
    <dbReference type="NCBI Taxonomy" id="2005001"/>
    <lineage>
        <taxon>Bacteria</taxon>
        <taxon>Bacillati</taxon>
        <taxon>Bacillota</taxon>
        <taxon>Bacilli</taxon>
        <taxon>Bacillales</taxon>
        <taxon>Alicyclobacillaceae</taxon>
        <taxon>Sulfoacidibacillus</taxon>
    </lineage>
</organism>
<dbReference type="Pfam" id="PF01541">
    <property type="entry name" value="GIY-YIG"/>
    <property type="match status" value="1"/>
</dbReference>
<sequence>MVAYIYILECSDGTYYTGWTTQVERRVAMHQRGKGARYTRARLPVTLCYVEEVADRSLALKREYQIKQLSRVEKVRLIDSSSIGLATEMMEN</sequence>
<feature type="domain" description="GIY-YIG" evidence="2">
    <location>
        <begin position="1"/>
        <end position="76"/>
    </location>
</feature>
<dbReference type="PANTHER" id="PTHR34477">
    <property type="entry name" value="UPF0213 PROTEIN YHBQ"/>
    <property type="match status" value="1"/>
</dbReference>
<proteinExistence type="inferred from homology"/>
<dbReference type="RefSeq" id="WP_241713275.1">
    <property type="nucleotide sequence ID" value="NZ_JALBUF010000003.1"/>
</dbReference>
<dbReference type="InterPro" id="IPR050190">
    <property type="entry name" value="UPF0213_domain"/>
</dbReference>
<reference evidence="3" key="1">
    <citation type="submission" date="2022-03" db="EMBL/GenBank/DDBJ databases">
        <title>Draft Genome Sequence of Firmicute Strain S0AB, a Heterotrophic Iron/Sulfur-Oxidizing Extreme Acidophile.</title>
        <authorList>
            <person name="Vergara E."/>
            <person name="Pakostova E."/>
            <person name="Johnson D.B."/>
            <person name="Holmes D.S."/>
        </authorList>
    </citation>
    <scope>NUCLEOTIDE SEQUENCE</scope>
    <source>
        <strain evidence="3">S0AB</strain>
    </source>
</reference>
<keyword evidence="4" id="KW-1185">Reference proteome</keyword>
<comment type="similarity">
    <text evidence="1">Belongs to the UPF0213 family.</text>
</comment>
<dbReference type="SUPFAM" id="SSF82771">
    <property type="entry name" value="GIY-YIG endonuclease"/>
    <property type="match status" value="1"/>
</dbReference>
<evidence type="ECO:0000313" key="4">
    <source>
        <dbReference type="Proteomes" id="UP001139263"/>
    </source>
</evidence>
<dbReference type="EMBL" id="JALBUF010000003">
    <property type="protein sequence ID" value="MCI0183255.1"/>
    <property type="molecule type" value="Genomic_DNA"/>
</dbReference>
<name>A0A9X1V8M6_9BACL</name>
<dbReference type="InterPro" id="IPR035901">
    <property type="entry name" value="GIY-YIG_endonuc_sf"/>
</dbReference>